<evidence type="ECO:0000313" key="1">
    <source>
        <dbReference type="EMBL" id="OIR19238.1"/>
    </source>
</evidence>
<reference evidence="1" key="1">
    <citation type="submission" date="2016-10" db="EMBL/GenBank/DDBJ databases">
        <title>Sequence of Gallionella enrichment culture.</title>
        <authorList>
            <person name="Poehlein A."/>
            <person name="Muehling M."/>
            <person name="Daniel R."/>
        </authorList>
    </citation>
    <scope>NUCLEOTIDE SEQUENCE</scope>
</reference>
<organism evidence="1">
    <name type="scientific">mine drainage metagenome</name>
    <dbReference type="NCBI Taxonomy" id="410659"/>
    <lineage>
        <taxon>unclassified sequences</taxon>
        <taxon>metagenomes</taxon>
        <taxon>ecological metagenomes</taxon>
    </lineage>
</organism>
<dbReference type="AlphaFoldDB" id="A0A1J5U4L1"/>
<dbReference type="EMBL" id="MLJW01000001">
    <property type="protein sequence ID" value="OIR19238.1"/>
    <property type="molecule type" value="Genomic_DNA"/>
</dbReference>
<comment type="caution">
    <text evidence="1">The sequence shown here is derived from an EMBL/GenBank/DDBJ whole genome shotgun (WGS) entry which is preliminary data.</text>
</comment>
<protein>
    <submittedName>
        <fullName evidence="1">Uncharacterized protein</fullName>
    </submittedName>
</protein>
<proteinExistence type="predicted"/>
<gene>
    <name evidence="1" type="ORF">GALL_01170</name>
</gene>
<sequence>MIDKAFAETASPSTTMVSVAHPQRCFTSIKMARLREHMHITSNAALERNAIPCLAAYVCVNENNQADFG</sequence>
<accession>A0A1J5U4L1</accession>
<name>A0A1J5U4L1_9ZZZZ</name>